<feature type="region of interest" description="Disordered" evidence="1">
    <location>
        <begin position="19"/>
        <end position="44"/>
    </location>
</feature>
<name>A0A816WF23_9BILA</name>
<organism evidence="2 3">
    <name type="scientific">Rotaria magnacalcarata</name>
    <dbReference type="NCBI Taxonomy" id="392030"/>
    <lineage>
        <taxon>Eukaryota</taxon>
        <taxon>Metazoa</taxon>
        <taxon>Spiralia</taxon>
        <taxon>Gnathifera</taxon>
        <taxon>Rotifera</taxon>
        <taxon>Eurotatoria</taxon>
        <taxon>Bdelloidea</taxon>
        <taxon>Philodinida</taxon>
        <taxon>Philodinidae</taxon>
        <taxon>Rotaria</taxon>
    </lineage>
</organism>
<dbReference type="EMBL" id="CAJNRE010015336">
    <property type="protein sequence ID" value="CAF2136405.1"/>
    <property type="molecule type" value="Genomic_DNA"/>
</dbReference>
<evidence type="ECO:0000313" key="3">
    <source>
        <dbReference type="Proteomes" id="UP000663824"/>
    </source>
</evidence>
<evidence type="ECO:0000313" key="2">
    <source>
        <dbReference type="EMBL" id="CAF2136405.1"/>
    </source>
</evidence>
<dbReference type="Proteomes" id="UP000663824">
    <property type="component" value="Unassembled WGS sequence"/>
</dbReference>
<proteinExistence type="predicted"/>
<sequence>MGLTSNQISSLGTIVSTNRDIKPQESLPTTTLPLSAHESNKTVSSINNDDEVETVNEVLGMEERNGKIYYKVNFTGHSSDYTAWAVRAQIDPLADEINRTVEKIQGLIIDHLTKTPRAQLDQWKAGMHQLVDDIYFEKSQEMDTLIEQNKEEFADHKKQHLEMIMKIQDDVKQLVEDGDATFEQVQLVKAQLINVEKAMGLFQENFICINAQISGRDLLKVRSNLNKLQVIRAKSSVQKPASSNPISDVNGHANKKINERPHAAQAPSSPFCGGVGCSPLGNPKPTLFSPTTSTATASPQIFGFGAPAVGVFTSAPFGSASTTTTSLFSFAAPTVQASTSGSSFGSQPSFTPTLAVSTFGNKDVTIKANPRRQKN</sequence>
<accession>A0A816WF23</accession>
<dbReference type="AlphaFoldDB" id="A0A816WF23"/>
<protein>
    <submittedName>
        <fullName evidence="2">Uncharacterized protein</fullName>
    </submittedName>
</protein>
<evidence type="ECO:0000256" key="1">
    <source>
        <dbReference type="SAM" id="MobiDB-lite"/>
    </source>
</evidence>
<gene>
    <name evidence="2" type="ORF">MBJ925_LOCUS28681</name>
</gene>
<comment type="caution">
    <text evidence="2">The sequence shown here is derived from an EMBL/GenBank/DDBJ whole genome shotgun (WGS) entry which is preliminary data.</text>
</comment>
<reference evidence="2" key="1">
    <citation type="submission" date="2021-02" db="EMBL/GenBank/DDBJ databases">
        <authorList>
            <person name="Nowell W R."/>
        </authorList>
    </citation>
    <scope>NUCLEOTIDE SEQUENCE</scope>
</reference>